<protein>
    <submittedName>
        <fullName evidence="2">Uncharacterized protein</fullName>
    </submittedName>
</protein>
<feature type="compositionally biased region" description="Low complexity" evidence="1">
    <location>
        <begin position="170"/>
        <end position="181"/>
    </location>
</feature>
<feature type="compositionally biased region" description="Basic and acidic residues" evidence="1">
    <location>
        <begin position="116"/>
        <end position="129"/>
    </location>
</feature>
<name>A0AAV8A8B0_9EUKA</name>
<evidence type="ECO:0000313" key="2">
    <source>
        <dbReference type="EMBL" id="KAJ3450518.1"/>
    </source>
</evidence>
<organism evidence="2 3">
    <name type="scientific">Anaeramoeba flamelloides</name>
    <dbReference type="NCBI Taxonomy" id="1746091"/>
    <lineage>
        <taxon>Eukaryota</taxon>
        <taxon>Metamonada</taxon>
        <taxon>Anaeramoebidae</taxon>
        <taxon>Anaeramoeba</taxon>
    </lineage>
</organism>
<sequence>MDFDFPSFEIEFDDFGSLDKFLDHNDFYEQDFCSDYFDKSIFASETNGYWWFPSEPENCIFSDHQHTDFVGLGNNENQYQLEDNFEKEKETETETETETEKEKEQEQEQGQGQEQVTKESFPHKKEGTKRGYNGIFVKEEPNIILKYPQTKPPIKNENDTDKQKQEKMKNNTNSLTSNQTLETEKETETETGTETETETETNTNTDTEAETARETKIETKSEYVTKPTHKLLSNFLTGIAKSPTNFTITIKPEPNPDFPLRKKQQNYPQPNFIVINDFDCKSKKNPKNETDQILKISKIRSWKEKLVLLQKTFPDLISGFSRQVYCLELGTNRPIVKINKQFFKSIREAKLLDPNNKKSKRSLLKDVQRCCVLHFNSKGYNQTCKNKFSHKWLEFAPSEYVHKPKKRRQTKKKKN</sequence>
<feature type="compositionally biased region" description="Acidic residues" evidence="1">
    <location>
        <begin position="189"/>
        <end position="199"/>
    </location>
</feature>
<evidence type="ECO:0000313" key="3">
    <source>
        <dbReference type="Proteomes" id="UP001146793"/>
    </source>
</evidence>
<dbReference type="AlphaFoldDB" id="A0AAV8A8B0"/>
<feature type="compositionally biased region" description="Basic and acidic residues" evidence="1">
    <location>
        <begin position="154"/>
        <end position="169"/>
    </location>
</feature>
<feature type="region of interest" description="Disordered" evidence="1">
    <location>
        <begin position="84"/>
        <end position="218"/>
    </location>
</feature>
<feature type="compositionally biased region" description="Basic and acidic residues" evidence="1">
    <location>
        <begin position="84"/>
        <end position="106"/>
    </location>
</feature>
<reference evidence="2" key="1">
    <citation type="submission" date="2022-08" db="EMBL/GenBank/DDBJ databases">
        <title>Novel sulphate-reducing endosymbionts in the free-living metamonad Anaeramoeba.</title>
        <authorList>
            <person name="Jerlstrom-Hultqvist J."/>
            <person name="Cepicka I."/>
            <person name="Gallot-Lavallee L."/>
            <person name="Salas-Leiva D."/>
            <person name="Curtis B.A."/>
            <person name="Zahonova K."/>
            <person name="Pipaliya S."/>
            <person name="Dacks J."/>
            <person name="Roger A.J."/>
        </authorList>
    </citation>
    <scope>NUCLEOTIDE SEQUENCE</scope>
    <source>
        <strain evidence="2">Busselton2</strain>
    </source>
</reference>
<dbReference type="Proteomes" id="UP001146793">
    <property type="component" value="Unassembled WGS sequence"/>
</dbReference>
<accession>A0AAV8A8B0</accession>
<evidence type="ECO:0000256" key="1">
    <source>
        <dbReference type="SAM" id="MobiDB-lite"/>
    </source>
</evidence>
<dbReference type="EMBL" id="JANTQA010000012">
    <property type="protein sequence ID" value="KAJ3450518.1"/>
    <property type="molecule type" value="Genomic_DNA"/>
</dbReference>
<gene>
    <name evidence="2" type="ORF">M0812_06700</name>
</gene>
<comment type="caution">
    <text evidence="2">The sequence shown here is derived from an EMBL/GenBank/DDBJ whole genome shotgun (WGS) entry which is preliminary data.</text>
</comment>
<proteinExistence type="predicted"/>